<proteinExistence type="inferred from homology"/>
<evidence type="ECO:0000313" key="5">
    <source>
        <dbReference type="EMBL" id="TBN01326.1"/>
    </source>
</evidence>
<keyword evidence="3 5" id="KW-0808">Transferase</keyword>
<comment type="similarity">
    <text evidence="1">Belongs to the glycosyltransferase 2 family.</text>
</comment>
<sequence length="283" mass="32523">MNFYIVIPAHNEADSIGLTLYSLSQQTLKPKQIIVVNDNSTDKTESVVDGYAQKHSFISLVNIKSSDEHLPGSKIINAFYKGYEVLDKEYDVICKFDADLIFPDNYLEQLDLHFKGDKTLGMASGFCYIEKDGKWVLENLTRKDHIRGALKAYRKDCFLQIGKLKPSMGWDTVDELLAQYYGWKIKTDETLQVKHLKPTGISYNNASKNLQGEAMYKMRYGFLISLISAVKLSLKKQKIGLFKNYMGGYFEAKKNKLEFLVTEDEGKFIRKLRWKGMLGKLKF</sequence>
<dbReference type="AlphaFoldDB" id="A0A4Q9FGN3"/>
<dbReference type="Gene3D" id="3.90.550.10">
    <property type="entry name" value="Spore Coat Polysaccharide Biosynthesis Protein SpsA, Chain A"/>
    <property type="match status" value="1"/>
</dbReference>
<dbReference type="SUPFAM" id="SSF53448">
    <property type="entry name" value="Nucleotide-diphospho-sugar transferases"/>
    <property type="match status" value="1"/>
</dbReference>
<dbReference type="EMBL" id="SIRT01000012">
    <property type="protein sequence ID" value="TBN01326.1"/>
    <property type="molecule type" value="Genomic_DNA"/>
</dbReference>
<evidence type="ECO:0000313" key="6">
    <source>
        <dbReference type="Proteomes" id="UP000291142"/>
    </source>
</evidence>
<protein>
    <submittedName>
        <fullName evidence="5">Glycosyltransferase family 2 protein</fullName>
    </submittedName>
</protein>
<evidence type="ECO:0000256" key="1">
    <source>
        <dbReference type="ARBA" id="ARBA00006739"/>
    </source>
</evidence>
<evidence type="ECO:0000256" key="3">
    <source>
        <dbReference type="ARBA" id="ARBA00022679"/>
    </source>
</evidence>
<dbReference type="CDD" id="cd06423">
    <property type="entry name" value="CESA_like"/>
    <property type="match status" value="1"/>
</dbReference>
<evidence type="ECO:0000256" key="2">
    <source>
        <dbReference type="ARBA" id="ARBA00022676"/>
    </source>
</evidence>
<dbReference type="PANTHER" id="PTHR43630:SF1">
    <property type="entry name" value="POLY-BETA-1,6-N-ACETYL-D-GLUCOSAMINE SYNTHASE"/>
    <property type="match status" value="1"/>
</dbReference>
<dbReference type="OrthoDB" id="1142396at2"/>
<name>A0A4Q9FGN3_9FLAO</name>
<dbReference type="PANTHER" id="PTHR43630">
    <property type="entry name" value="POLY-BETA-1,6-N-ACETYL-D-GLUCOSAMINE SYNTHASE"/>
    <property type="match status" value="1"/>
</dbReference>
<comment type="caution">
    <text evidence="5">The sequence shown here is derived from an EMBL/GenBank/DDBJ whole genome shotgun (WGS) entry which is preliminary data.</text>
</comment>
<keyword evidence="2" id="KW-0328">Glycosyltransferase</keyword>
<organism evidence="5 6">
    <name type="scientific">Hyunsoonleella flava</name>
    <dbReference type="NCBI Taxonomy" id="2527939"/>
    <lineage>
        <taxon>Bacteria</taxon>
        <taxon>Pseudomonadati</taxon>
        <taxon>Bacteroidota</taxon>
        <taxon>Flavobacteriia</taxon>
        <taxon>Flavobacteriales</taxon>
        <taxon>Flavobacteriaceae</taxon>
    </lineage>
</organism>
<feature type="domain" description="Glycosyltransferase 2-like" evidence="4">
    <location>
        <begin position="5"/>
        <end position="133"/>
    </location>
</feature>
<dbReference type="InterPro" id="IPR001173">
    <property type="entry name" value="Glyco_trans_2-like"/>
</dbReference>
<dbReference type="RefSeq" id="WP_130965002.1">
    <property type="nucleotide sequence ID" value="NZ_SIRT01000012.1"/>
</dbReference>
<dbReference type="Pfam" id="PF00535">
    <property type="entry name" value="Glycos_transf_2"/>
    <property type="match status" value="1"/>
</dbReference>
<keyword evidence="6" id="KW-1185">Reference proteome</keyword>
<dbReference type="InterPro" id="IPR029044">
    <property type="entry name" value="Nucleotide-diphossugar_trans"/>
</dbReference>
<accession>A0A4Q9FGN3</accession>
<dbReference type="GO" id="GO:0016757">
    <property type="term" value="F:glycosyltransferase activity"/>
    <property type="evidence" value="ECO:0007669"/>
    <property type="project" value="UniProtKB-KW"/>
</dbReference>
<reference evidence="5 6" key="1">
    <citation type="submission" date="2019-02" db="EMBL/GenBank/DDBJ databases">
        <title>Hyunsoonleella sp., isolated from marine sediment.</title>
        <authorList>
            <person name="Liu B.-T."/>
        </authorList>
    </citation>
    <scope>NUCLEOTIDE SEQUENCE [LARGE SCALE GENOMIC DNA]</scope>
    <source>
        <strain evidence="5 6">T58</strain>
    </source>
</reference>
<dbReference type="Proteomes" id="UP000291142">
    <property type="component" value="Unassembled WGS sequence"/>
</dbReference>
<evidence type="ECO:0000259" key="4">
    <source>
        <dbReference type="Pfam" id="PF00535"/>
    </source>
</evidence>
<gene>
    <name evidence="5" type="ORF">EYD45_13030</name>
</gene>